<keyword evidence="5 12" id="KW-0028">Amino-acid biosynthesis</keyword>
<keyword evidence="10 12" id="KW-0100">Branched-chain amino acid biosynthesis</keyword>
<dbReference type="Proteomes" id="UP000092508">
    <property type="component" value="Unassembled WGS sequence"/>
</dbReference>
<dbReference type="PANTHER" id="PTHR48078">
    <property type="entry name" value="THREONINE DEHYDRATASE, MITOCHONDRIAL-RELATED"/>
    <property type="match status" value="1"/>
</dbReference>
<evidence type="ECO:0000256" key="2">
    <source>
        <dbReference type="ARBA" id="ARBA00001933"/>
    </source>
</evidence>
<evidence type="ECO:0000259" key="13">
    <source>
        <dbReference type="PROSITE" id="PS51672"/>
    </source>
</evidence>
<comment type="function">
    <text evidence="11 12">Catalyzes the anaerobic formation of alpha-ketobutyrate and ammonia from threonine in a two-step reaction. The first step involved a dehydration of threonine and a production of enamine intermediates (aminocrotonate), which tautomerizes to its imine form (iminobutyrate). Both intermediates are unstable and short-lived. The second step is the nonenzymatic hydrolysis of the enamine/imine intermediates to form 2-ketobutyrate and free ammonia. In the low water environment of the cell, the second step is accelerated by RidA.</text>
</comment>
<dbReference type="GO" id="GO:0004794">
    <property type="term" value="F:threonine deaminase activity"/>
    <property type="evidence" value="ECO:0007669"/>
    <property type="project" value="UniProtKB-UniRule"/>
</dbReference>
<keyword evidence="8 12" id="KW-0663">Pyridoxal phosphate</keyword>
<evidence type="ECO:0000313" key="14">
    <source>
        <dbReference type="EMBL" id="OBX78169.1"/>
    </source>
</evidence>
<organism evidence="14 15">
    <name type="scientific">Faucicola atlantae</name>
    <dbReference type="NCBI Taxonomy" id="34059"/>
    <lineage>
        <taxon>Bacteria</taxon>
        <taxon>Pseudomonadati</taxon>
        <taxon>Pseudomonadota</taxon>
        <taxon>Gammaproteobacteria</taxon>
        <taxon>Moraxellales</taxon>
        <taxon>Moraxellaceae</taxon>
        <taxon>Faucicola</taxon>
    </lineage>
</organism>
<comment type="pathway">
    <text evidence="3 12">Amino-acid biosynthesis; L-isoleucine biosynthesis; 2-oxobutanoate from L-threonine: step 1/1.</text>
</comment>
<dbReference type="InterPro" id="IPR001926">
    <property type="entry name" value="TrpB-like_PALP"/>
</dbReference>
<keyword evidence="9 12" id="KW-0456">Lyase</keyword>
<evidence type="ECO:0000256" key="8">
    <source>
        <dbReference type="ARBA" id="ARBA00022898"/>
    </source>
</evidence>
<evidence type="ECO:0000256" key="1">
    <source>
        <dbReference type="ARBA" id="ARBA00001274"/>
    </source>
</evidence>
<sequence length="518" mass="56146">MLADWVRLILQATVYDAAIRTPLEPAKRLSKRLDNEIRLKREDLQPVFSFKLRGAYNRISQLTAAEQAQGVICASAGNHAQGVAYSASRLQLPNVIVMPTTTPDIKVEAVKALGGNVVLHGDSFDEANRYAIARAQADGLTFIPPYDDALVIAGQGTIALELMQQWRALDYVFVATGGGGLLAGVAAFLGEVAPHVKVVAVEPEEAACLQAALTTGERVRLPQVGLFVDGTAVAQIGELPFEVVRMPKSDGTGTVVEPEVVTCSNDEVCAAIKDVYDETRSIVEPAGALAVAGMKKYIAEHDLHGKRCVAILCGANMNFDRLRYIAERTEIGEKKEAIFAVTIPEQRGAFLAFCQALNGRNITEFNYRLHHAEAGLPDGAQIFVGIGLKGGAAERKALNELFAQANYAAVDLTDDEVAKTHIRYLIGGHACLPDEQLLRIMFPERPSALLKFLTTLGQDFDFNISLFHYRNHGAAEARVLAGIQMPADSVGDVVSKLQQIGYDCEVITDNLGYQLFLR</sequence>
<evidence type="ECO:0000256" key="4">
    <source>
        <dbReference type="ARBA" id="ARBA00010869"/>
    </source>
</evidence>
<dbReference type="UniPathway" id="UPA00047">
    <property type="reaction ID" value="UER00054"/>
</dbReference>
<proteinExistence type="inferred from homology"/>
<dbReference type="InterPro" id="IPR045865">
    <property type="entry name" value="ACT-like_dom_sf"/>
</dbReference>
<dbReference type="AlphaFoldDB" id="A0A1B8QBQ3"/>
<comment type="catalytic activity">
    <reaction evidence="1 12">
        <text>L-threonine = 2-oxobutanoate + NH4(+)</text>
        <dbReference type="Rhea" id="RHEA:22108"/>
        <dbReference type="ChEBI" id="CHEBI:16763"/>
        <dbReference type="ChEBI" id="CHEBI:28938"/>
        <dbReference type="ChEBI" id="CHEBI:57926"/>
        <dbReference type="EC" id="4.3.1.19"/>
    </reaction>
</comment>
<dbReference type="EC" id="4.3.1.19" evidence="12"/>
<dbReference type="Gene3D" id="3.40.1020.10">
    <property type="entry name" value="Biosynthetic Threonine Deaminase, Domain 3"/>
    <property type="match status" value="1"/>
</dbReference>
<accession>A0A1B8QBQ3</accession>
<dbReference type="NCBIfam" id="NF006674">
    <property type="entry name" value="PRK09224.1"/>
    <property type="match status" value="1"/>
</dbReference>
<dbReference type="SUPFAM" id="SSF53686">
    <property type="entry name" value="Tryptophan synthase beta subunit-like PLP-dependent enzymes"/>
    <property type="match status" value="1"/>
</dbReference>
<evidence type="ECO:0000256" key="9">
    <source>
        <dbReference type="ARBA" id="ARBA00023239"/>
    </source>
</evidence>
<dbReference type="GO" id="GO:0009097">
    <property type="term" value="P:isoleucine biosynthetic process"/>
    <property type="evidence" value="ECO:0007669"/>
    <property type="project" value="UniProtKB-UniRule"/>
</dbReference>
<dbReference type="Pfam" id="PF00585">
    <property type="entry name" value="Thr_dehydrat_C"/>
    <property type="match status" value="2"/>
</dbReference>
<evidence type="ECO:0000256" key="11">
    <source>
        <dbReference type="ARBA" id="ARBA00025527"/>
    </source>
</evidence>
<dbReference type="InterPro" id="IPR050147">
    <property type="entry name" value="Ser/Thr_Dehydratase"/>
</dbReference>
<dbReference type="PANTHER" id="PTHR48078:SF11">
    <property type="entry name" value="THREONINE DEHYDRATASE, MITOCHONDRIAL"/>
    <property type="match status" value="1"/>
</dbReference>
<evidence type="ECO:0000313" key="15">
    <source>
        <dbReference type="Proteomes" id="UP000092508"/>
    </source>
</evidence>
<protein>
    <recommendedName>
        <fullName evidence="12">L-threonine dehydratase</fullName>
        <ecNumber evidence="12">4.3.1.19</ecNumber>
    </recommendedName>
    <alternativeName>
        <fullName evidence="12">Threonine deaminase</fullName>
    </alternativeName>
</protein>
<keyword evidence="6 12" id="KW-0412">Isoleucine biosynthesis</keyword>
<dbReference type="InterPro" id="IPR038110">
    <property type="entry name" value="TD_ACT-like_sf"/>
</dbReference>
<evidence type="ECO:0000256" key="6">
    <source>
        <dbReference type="ARBA" id="ARBA00022624"/>
    </source>
</evidence>
<comment type="caution">
    <text evidence="14">The sequence shown here is derived from an EMBL/GenBank/DDBJ whole genome shotgun (WGS) entry which is preliminary data.</text>
</comment>
<dbReference type="PROSITE" id="PS51672">
    <property type="entry name" value="ACT_LIKE"/>
    <property type="match status" value="2"/>
</dbReference>
<reference evidence="14 15" key="1">
    <citation type="submission" date="2016-06" db="EMBL/GenBank/DDBJ databases">
        <title>Draft genome of Moraxella atlantae CCUG 66109.</title>
        <authorList>
            <person name="Salva-Serra F."/>
            <person name="Engstrom-Jakobsson H."/>
            <person name="Thorell K."/>
            <person name="Gonzales-Siles L."/>
            <person name="Karlsson R."/>
            <person name="Boulund F."/>
            <person name="Engstrand L."/>
            <person name="Kristiansson E."/>
            <person name="Moore E."/>
        </authorList>
    </citation>
    <scope>NUCLEOTIDE SEQUENCE [LARGE SCALE GENOMIC DNA]</scope>
    <source>
        <strain evidence="14 15">CCUG 66109</strain>
    </source>
</reference>
<dbReference type="SUPFAM" id="SSF55021">
    <property type="entry name" value="ACT-like"/>
    <property type="match status" value="2"/>
</dbReference>
<dbReference type="CDD" id="cd04907">
    <property type="entry name" value="ACT_ThrD-I_2"/>
    <property type="match status" value="1"/>
</dbReference>
<dbReference type="GO" id="GO:0006567">
    <property type="term" value="P:L-threonine catabolic process"/>
    <property type="evidence" value="ECO:0007669"/>
    <property type="project" value="TreeGrafter"/>
</dbReference>
<dbReference type="InterPro" id="IPR001721">
    <property type="entry name" value="TD_ACT-like"/>
</dbReference>
<dbReference type="GO" id="GO:0003941">
    <property type="term" value="F:L-serine ammonia-lyase activity"/>
    <property type="evidence" value="ECO:0007669"/>
    <property type="project" value="TreeGrafter"/>
</dbReference>
<dbReference type="NCBIfam" id="TIGR01124">
    <property type="entry name" value="ilvA_2Cterm"/>
    <property type="match status" value="1"/>
</dbReference>
<dbReference type="CDD" id="cd01562">
    <property type="entry name" value="Thr-dehyd"/>
    <property type="match status" value="1"/>
</dbReference>
<dbReference type="RefSeq" id="WP_067236881.1">
    <property type="nucleotide sequence ID" value="NZ_LZMZ01000020.1"/>
</dbReference>
<evidence type="ECO:0000256" key="10">
    <source>
        <dbReference type="ARBA" id="ARBA00023304"/>
    </source>
</evidence>
<dbReference type="GO" id="GO:0030170">
    <property type="term" value="F:pyridoxal phosphate binding"/>
    <property type="evidence" value="ECO:0007669"/>
    <property type="project" value="InterPro"/>
</dbReference>
<dbReference type="EMBL" id="LZMZ01000020">
    <property type="protein sequence ID" value="OBX78169.1"/>
    <property type="molecule type" value="Genomic_DNA"/>
</dbReference>
<comment type="subunit">
    <text evidence="12">Homotetramer.</text>
</comment>
<dbReference type="InterPro" id="IPR000634">
    <property type="entry name" value="Ser/Thr_deHydtase_PyrdxlP-BS"/>
</dbReference>
<comment type="cofactor">
    <cofactor evidence="2 12">
        <name>pyridoxal 5'-phosphate</name>
        <dbReference type="ChEBI" id="CHEBI:597326"/>
    </cofactor>
</comment>
<dbReference type="STRING" id="34059.A9308_07045"/>
<dbReference type="FunFam" id="3.40.50.1100:FF:000005">
    <property type="entry name" value="Threonine dehydratase catabolic"/>
    <property type="match status" value="1"/>
</dbReference>
<name>A0A1B8QBQ3_9GAMM</name>
<evidence type="ECO:0000256" key="5">
    <source>
        <dbReference type="ARBA" id="ARBA00022605"/>
    </source>
</evidence>
<feature type="domain" description="ACT-like" evidence="13">
    <location>
        <begin position="436"/>
        <end position="509"/>
    </location>
</feature>
<dbReference type="OrthoDB" id="9811476at2"/>
<gene>
    <name evidence="12" type="primary">ilvA</name>
    <name evidence="14" type="ORF">A9308_07045</name>
</gene>
<feature type="domain" description="ACT-like" evidence="13">
    <location>
        <begin position="337"/>
        <end position="414"/>
    </location>
</feature>
<evidence type="ECO:0000256" key="7">
    <source>
        <dbReference type="ARBA" id="ARBA00022737"/>
    </source>
</evidence>
<evidence type="ECO:0000256" key="3">
    <source>
        <dbReference type="ARBA" id="ARBA00004810"/>
    </source>
</evidence>
<dbReference type="Gene3D" id="3.40.50.1100">
    <property type="match status" value="2"/>
</dbReference>
<dbReference type="PROSITE" id="PS00165">
    <property type="entry name" value="DEHYDRATASE_SER_THR"/>
    <property type="match status" value="1"/>
</dbReference>
<dbReference type="GO" id="GO:0006565">
    <property type="term" value="P:L-serine catabolic process"/>
    <property type="evidence" value="ECO:0007669"/>
    <property type="project" value="TreeGrafter"/>
</dbReference>
<dbReference type="Pfam" id="PF00291">
    <property type="entry name" value="PALP"/>
    <property type="match status" value="1"/>
</dbReference>
<comment type="similarity">
    <text evidence="4 12">Belongs to the serine/threonine dehydratase family.</text>
</comment>
<dbReference type="InterPro" id="IPR005787">
    <property type="entry name" value="Thr_deHydtase_biosynth"/>
</dbReference>
<dbReference type="CDD" id="cd04906">
    <property type="entry name" value="ACT_ThrD-I_1"/>
    <property type="match status" value="1"/>
</dbReference>
<dbReference type="InterPro" id="IPR036052">
    <property type="entry name" value="TrpB-like_PALP_sf"/>
</dbReference>
<keyword evidence="7" id="KW-0677">Repeat</keyword>
<evidence type="ECO:0000256" key="12">
    <source>
        <dbReference type="RuleBase" id="RU362012"/>
    </source>
</evidence>